<gene>
    <name evidence="3" type="ORF">M404DRAFT_36874</name>
</gene>
<evidence type="ECO:0000259" key="2">
    <source>
        <dbReference type="PROSITE" id="PS50048"/>
    </source>
</evidence>
<dbReference type="InterPro" id="IPR001138">
    <property type="entry name" value="Zn2Cys6_DnaBD"/>
</dbReference>
<dbReference type="CDD" id="cd00067">
    <property type="entry name" value="GAL4"/>
    <property type="match status" value="1"/>
</dbReference>
<dbReference type="GO" id="GO:0000981">
    <property type="term" value="F:DNA-binding transcription factor activity, RNA polymerase II-specific"/>
    <property type="evidence" value="ECO:0007669"/>
    <property type="project" value="InterPro"/>
</dbReference>
<evidence type="ECO:0000256" key="1">
    <source>
        <dbReference type="SAM" id="MobiDB-lite"/>
    </source>
</evidence>
<evidence type="ECO:0000313" key="3">
    <source>
        <dbReference type="EMBL" id="KIN92648.1"/>
    </source>
</evidence>
<dbReference type="SUPFAM" id="SSF57701">
    <property type="entry name" value="Zn2/Cys6 DNA-binding domain"/>
    <property type="match status" value="1"/>
</dbReference>
<reference evidence="4" key="2">
    <citation type="submission" date="2015-01" db="EMBL/GenBank/DDBJ databases">
        <title>Evolutionary Origins and Diversification of the Mycorrhizal Mutualists.</title>
        <authorList>
            <consortium name="DOE Joint Genome Institute"/>
            <consortium name="Mycorrhizal Genomics Consortium"/>
            <person name="Kohler A."/>
            <person name="Kuo A."/>
            <person name="Nagy L.G."/>
            <person name="Floudas D."/>
            <person name="Copeland A."/>
            <person name="Barry K.W."/>
            <person name="Cichocki N."/>
            <person name="Veneault-Fourrey C."/>
            <person name="LaButti K."/>
            <person name="Lindquist E.A."/>
            <person name="Lipzen A."/>
            <person name="Lundell T."/>
            <person name="Morin E."/>
            <person name="Murat C."/>
            <person name="Riley R."/>
            <person name="Ohm R."/>
            <person name="Sun H."/>
            <person name="Tunlid A."/>
            <person name="Henrissat B."/>
            <person name="Grigoriev I.V."/>
            <person name="Hibbett D.S."/>
            <person name="Martin F."/>
        </authorList>
    </citation>
    <scope>NUCLEOTIDE SEQUENCE [LARGE SCALE GENOMIC DNA]</scope>
    <source>
        <strain evidence="4">Marx 270</strain>
    </source>
</reference>
<dbReference type="EMBL" id="KN832522">
    <property type="protein sequence ID" value="KIN92648.1"/>
    <property type="molecule type" value="Genomic_DNA"/>
</dbReference>
<sequence length="337" mass="37667">MTLIGVDTFLKWHEDLGSIDHPWPEWKTALSPSKTDVANHKWLDIIEHRYDYHRLGLPMPRVMPTLTPPAQETEMPKSDKGKRKATEAELEQMMAESSHRMEVDDEGEDEVPEKEDEEEEPARGRQKRKAAAKTTSHRSRGRSCSRKATVETDDEDDVPAQGQSKRKPRPPSDGQYGRAALAARRTPSPDPHSCESCRRRKVRCDRNPGKSCFPCNSRKIRCSHAKGGIATPTRRNPSRARGKKRARSLSPTMETEESQSPKERPQKRHVLMAFKAINAGVGPSNQGETIPEGSSLKIHIPAFKRRDSRPIPAAVRADSIVEAGPSVAQLVEESTVA</sequence>
<feature type="domain" description="Zn(2)-C6 fungal-type" evidence="2">
    <location>
        <begin position="193"/>
        <end position="224"/>
    </location>
</feature>
<dbReference type="OrthoDB" id="39175at2759"/>
<dbReference type="PROSITE" id="PS00463">
    <property type="entry name" value="ZN2_CY6_FUNGAL_1"/>
    <property type="match status" value="1"/>
</dbReference>
<reference evidence="3 4" key="1">
    <citation type="submission" date="2014-04" db="EMBL/GenBank/DDBJ databases">
        <authorList>
            <consortium name="DOE Joint Genome Institute"/>
            <person name="Kuo A."/>
            <person name="Kohler A."/>
            <person name="Costa M.D."/>
            <person name="Nagy L.G."/>
            <person name="Floudas D."/>
            <person name="Copeland A."/>
            <person name="Barry K.W."/>
            <person name="Cichocki N."/>
            <person name="Veneault-Fourrey C."/>
            <person name="LaButti K."/>
            <person name="Lindquist E.A."/>
            <person name="Lipzen A."/>
            <person name="Lundell T."/>
            <person name="Morin E."/>
            <person name="Murat C."/>
            <person name="Sun H."/>
            <person name="Tunlid A."/>
            <person name="Henrissat B."/>
            <person name="Grigoriev I.V."/>
            <person name="Hibbett D.S."/>
            <person name="Martin F."/>
            <person name="Nordberg H.P."/>
            <person name="Cantor M.N."/>
            <person name="Hua S.X."/>
        </authorList>
    </citation>
    <scope>NUCLEOTIDE SEQUENCE [LARGE SCALE GENOMIC DNA]</scope>
    <source>
        <strain evidence="3 4">Marx 270</strain>
    </source>
</reference>
<accession>A0A0C3NAQ2</accession>
<dbReference type="Gene3D" id="4.10.240.10">
    <property type="entry name" value="Zn(2)-C6 fungal-type DNA-binding domain"/>
    <property type="match status" value="1"/>
</dbReference>
<keyword evidence="4" id="KW-1185">Reference proteome</keyword>
<name>A0A0C3NAQ2_PISTI</name>
<feature type="compositionally biased region" description="Basic residues" evidence="1">
    <location>
        <begin position="124"/>
        <end position="145"/>
    </location>
</feature>
<dbReference type="InterPro" id="IPR036864">
    <property type="entry name" value="Zn2-C6_fun-type_DNA-bd_sf"/>
</dbReference>
<feature type="non-terminal residue" evidence="3">
    <location>
        <position position="337"/>
    </location>
</feature>
<dbReference type="AlphaFoldDB" id="A0A0C3NAQ2"/>
<evidence type="ECO:0000313" key="4">
    <source>
        <dbReference type="Proteomes" id="UP000054217"/>
    </source>
</evidence>
<dbReference type="SMART" id="SM00066">
    <property type="entry name" value="GAL4"/>
    <property type="match status" value="1"/>
</dbReference>
<feature type="compositionally biased region" description="Basic residues" evidence="1">
    <location>
        <begin position="236"/>
        <end position="247"/>
    </location>
</feature>
<dbReference type="GO" id="GO:0008270">
    <property type="term" value="F:zinc ion binding"/>
    <property type="evidence" value="ECO:0007669"/>
    <property type="project" value="InterPro"/>
</dbReference>
<feature type="compositionally biased region" description="Acidic residues" evidence="1">
    <location>
        <begin position="103"/>
        <end position="120"/>
    </location>
</feature>
<dbReference type="PROSITE" id="PS50048">
    <property type="entry name" value="ZN2_CY6_FUNGAL_2"/>
    <property type="match status" value="1"/>
</dbReference>
<proteinExistence type="predicted"/>
<dbReference type="Proteomes" id="UP000054217">
    <property type="component" value="Unassembled WGS sequence"/>
</dbReference>
<feature type="compositionally biased region" description="Basic and acidic residues" evidence="1">
    <location>
        <begin position="74"/>
        <end position="87"/>
    </location>
</feature>
<protein>
    <recommendedName>
        <fullName evidence="2">Zn(2)-C6 fungal-type domain-containing protein</fullName>
    </recommendedName>
</protein>
<dbReference type="HOGENOM" id="CLU_041699_1_0_1"/>
<feature type="region of interest" description="Disordered" evidence="1">
    <location>
        <begin position="61"/>
        <end position="268"/>
    </location>
</feature>
<organism evidence="3 4">
    <name type="scientific">Pisolithus tinctorius Marx 270</name>
    <dbReference type="NCBI Taxonomy" id="870435"/>
    <lineage>
        <taxon>Eukaryota</taxon>
        <taxon>Fungi</taxon>
        <taxon>Dikarya</taxon>
        <taxon>Basidiomycota</taxon>
        <taxon>Agaricomycotina</taxon>
        <taxon>Agaricomycetes</taxon>
        <taxon>Agaricomycetidae</taxon>
        <taxon>Boletales</taxon>
        <taxon>Sclerodermatineae</taxon>
        <taxon>Pisolithaceae</taxon>
        <taxon>Pisolithus</taxon>
    </lineage>
</organism>
<dbReference type="InParanoid" id="A0A0C3NAQ2"/>